<evidence type="ECO:0000256" key="6">
    <source>
        <dbReference type="ARBA" id="ARBA00023088"/>
    </source>
</evidence>
<sequence length="1677" mass="185486">MEIDKRQRKEENLKMKTGLKSRFKTIVMLFCLLFQVFAPASTALAEEAPKEVETTITSLKVLRTPNGEETDNVFYNGRFYLALDWDASGHGAELRKGDYFEVTLPDAMRFPTNSAAVDFPLHAPDGSVVANAHVTPNPDGGGKVRATFTDYVQNKYNVKGSMQLAANFVNSKVRRNEENTFSITVSGKVHTIKVRPNGPTDLKNEKLNKWSKEIGGNRVQWEGRINHEKGSFPDDTVFSDTLALNSPEKFIKDTFRLQRVEFDSVGNPIKVLETISSDKISFSNDDRTVTVNLGNISNQQYYFTYQTSYTPDTVIKNNVKLTSKDKVLAEHSASYINSSSGGTGSGDLTNKIKIIKVDAENQETKLANAKFKITNVANGKEYEVTTNAQGEAVTEKLVAGQYKIKELTAPNGFELNPEETTVSVADGKATIQTITNKPIKTSVSVDKKWIGPAKDSATVRLYADDADTGKTATLNASNSWKATFNDLRKFHADGKEIKYTIKEDAIENYQSEVTGDMASGFTVTNTNIEKVSVPVTKTWNDNNDQDGKRPKSITVNLLADGKVVQSQEVTAANNWEYTFTDLPKYANGKEIVYTVEEVKVDGYETKVEGTNITNTHTPETTEVSGTKTWNDNNDQDGKRSKSITVNLLADGKPFKTQKVTAENNWKYTFTDLPKYANGKEIVYTVSEEKVDGYEMKVEGTNITNTHTPETTQVSGTKTWVDNEDQDGKRPQSITVNLLADGKVIKSQQVTAENDWKYTFTDLPKYANGKEIVYTVTENAVEGYTTTYDKYNITNSYTPGQTSLTVTKAWDDKDNQDGKRPEAIQVQLYANGEKLGEPVTLTADNKWTHTWTGLAKKANKKDIVYTVKEVSKVEGYTTTVGTVENGNVTITNTYKPSTTSIKVNKVWKDKDNQDGLRPTSITVNLLADGEVVKTETITPSADGDWSHTFTDLPEYKNGKKITYTVSEEKVEGYETTVEGTTITNTHTPETTEVAGTKTWNDNNDQDGKRPKSITVNLLADGQPVASKIVTADDNWAYKFSNLPAKKNGAAITYTISEKAVADYTTTYDGYNITNSYTPGETSVTATKVWEDNNNQDGLRREIKLELYADGVATGQSQTLSEENNWKATWTGLAKKANKKDIVYTVKEVTAIDGYTSKVTQTSTNNFTITNTHTPETTQVSGAKTWNDNNDQDGKRPKSITVNLLANGEVVQSQKVSADTNWTYTFTNLPKYANGKEIIYTVSEEKVEGYETTVEGTNITNTHTPETTEVAGAKTWNDNNDQDGKRPKSITVNLLADGKVIKSQQVTAENDWKYTFTDLPKYANGKEIVYTVSEEKVDGYEMKVDGYNITNSYTPSTTSVKVNKVWKDKDNQDGLRPTSIIVNLLADGQVVSTTTIKPDANGDWNYTFTDLPEYKNGKKITYTVEEANTPNGYTSSVEGTTITNTHTPETTEVAGTKTWNDNNDQDGKRPKSITVNLLADGEVVQSQKVSADTNWTYTFTNLPKYANGKEIIYTVTENAVDNYTTTIDGHNITNSYTPGQTSLTVTKVWKDNNNQDGKRPGSIQVQLYANGEKLGEPVTLTADNKWTHTWTGLDKKANQKDIVYTVKEVSVVDGYTASVGKVENGNITITNTYKPTTPPKKKKSTPLPSTGSLSGLGLTFVGLALAATISAQAIYRKRK</sequence>
<name>A0A2Z5TLC9_9STRE</name>
<dbReference type="InterPro" id="IPR019931">
    <property type="entry name" value="LPXTG_anchor"/>
</dbReference>
<evidence type="ECO:0000256" key="1">
    <source>
        <dbReference type="ARBA" id="ARBA00004168"/>
    </source>
</evidence>
<dbReference type="Pfam" id="PF17961">
    <property type="entry name" value="Big_8"/>
    <property type="match status" value="1"/>
</dbReference>
<dbReference type="Gene3D" id="2.60.40.10">
    <property type="entry name" value="Immunoglobulins"/>
    <property type="match status" value="1"/>
</dbReference>
<evidence type="ECO:0000256" key="3">
    <source>
        <dbReference type="ARBA" id="ARBA00022512"/>
    </source>
</evidence>
<comment type="subcellular location">
    <subcellularLocation>
        <location evidence="1">Secreted</location>
        <location evidence="1">Cell wall</location>
        <topology evidence="1">Peptidoglycan-anchor</topology>
    </subcellularLocation>
</comment>
<dbReference type="GO" id="GO:0007155">
    <property type="term" value="P:cell adhesion"/>
    <property type="evidence" value="ECO:0007669"/>
    <property type="project" value="InterPro"/>
</dbReference>
<evidence type="ECO:0000259" key="9">
    <source>
        <dbReference type="PROSITE" id="PS50847"/>
    </source>
</evidence>
<dbReference type="InterPro" id="IPR041033">
    <property type="entry name" value="SpaA_PFL_dom_1"/>
</dbReference>
<dbReference type="Gene3D" id="2.60.40.1140">
    <property type="entry name" value="Collagen-binding surface protein Cna, B-type domain"/>
    <property type="match status" value="13"/>
</dbReference>
<dbReference type="InterPro" id="IPR008454">
    <property type="entry name" value="Collagen-bd_Cna-like_B-typ_dom"/>
</dbReference>
<feature type="compositionally biased region" description="Low complexity" evidence="7">
    <location>
        <begin position="610"/>
        <end position="622"/>
    </location>
</feature>
<evidence type="ECO:0000313" key="10">
    <source>
        <dbReference type="EMBL" id="BBA92150.1"/>
    </source>
</evidence>
<keyword evidence="6" id="KW-0572">Peptidoglycan-anchor</keyword>
<dbReference type="Pfam" id="PF17802">
    <property type="entry name" value="SpaA"/>
    <property type="match status" value="1"/>
</dbReference>
<dbReference type="PROSITE" id="PS50847">
    <property type="entry name" value="GRAM_POS_ANCHORING"/>
    <property type="match status" value="1"/>
</dbReference>
<dbReference type="InterPro" id="IPR041171">
    <property type="entry name" value="SDR_Ig"/>
</dbReference>
<gene>
    <name evidence="10" type="ORF">SR187_2705</name>
</gene>
<dbReference type="Pfam" id="PF05738">
    <property type="entry name" value="Cna_B"/>
    <property type="match status" value="13"/>
</dbReference>
<evidence type="ECO:0000256" key="7">
    <source>
        <dbReference type="SAM" id="MobiDB-lite"/>
    </source>
</evidence>
<comment type="similarity">
    <text evidence="2">Belongs to the serine-aspartate repeat-containing protein (SDr) family.</text>
</comment>
<dbReference type="Gene3D" id="2.60.40.1280">
    <property type="match status" value="1"/>
</dbReference>
<dbReference type="InterPro" id="IPR008966">
    <property type="entry name" value="Adhesion_dom_sf"/>
</dbReference>
<evidence type="ECO:0000256" key="2">
    <source>
        <dbReference type="ARBA" id="ARBA00007257"/>
    </source>
</evidence>
<feature type="transmembrane region" description="Helical" evidence="8">
    <location>
        <begin position="1651"/>
        <end position="1673"/>
    </location>
</feature>
<keyword evidence="4" id="KW-0964">Secreted</keyword>
<feature type="domain" description="Gram-positive cocci surface proteins LPxTG" evidence="9">
    <location>
        <begin position="1645"/>
        <end position="1677"/>
    </location>
</feature>
<accession>A0A2Z5TLC9</accession>
<proteinExistence type="inferred from homology"/>
<dbReference type="InterPro" id="IPR011252">
    <property type="entry name" value="Fibrogen-bd_dom1"/>
</dbReference>
<keyword evidence="8" id="KW-0812">Transmembrane</keyword>
<dbReference type="KEGG" id="srq:SR187_2705"/>
<organism evidence="10 11">
    <name type="scientific">Streptococcus ruminantium</name>
    <dbReference type="NCBI Taxonomy" id="1917441"/>
    <lineage>
        <taxon>Bacteria</taxon>
        <taxon>Bacillati</taxon>
        <taxon>Bacillota</taxon>
        <taxon>Bacilli</taxon>
        <taxon>Lactobacillales</taxon>
        <taxon>Streptococcaceae</taxon>
        <taxon>Streptococcus</taxon>
    </lineage>
</organism>
<keyword evidence="3" id="KW-0134">Cell wall</keyword>
<keyword evidence="8" id="KW-0472">Membrane</keyword>
<protein>
    <submittedName>
        <fullName evidence="10">Cna B-type domain-containing protein</fullName>
    </submittedName>
</protein>
<evidence type="ECO:0000256" key="5">
    <source>
        <dbReference type="ARBA" id="ARBA00022729"/>
    </source>
</evidence>
<keyword evidence="8" id="KW-1133">Transmembrane helix</keyword>
<dbReference type="InterPro" id="IPR013783">
    <property type="entry name" value="Ig-like_fold"/>
</dbReference>
<evidence type="ECO:0000256" key="4">
    <source>
        <dbReference type="ARBA" id="ARBA00022525"/>
    </source>
</evidence>
<dbReference type="EMBL" id="AP018400">
    <property type="protein sequence ID" value="BBA92150.1"/>
    <property type="molecule type" value="Genomic_DNA"/>
</dbReference>
<dbReference type="SUPFAM" id="SSF49478">
    <property type="entry name" value="Cna protein B-type domain"/>
    <property type="match status" value="14"/>
</dbReference>
<reference evidence="10 11" key="1">
    <citation type="journal article" date="2018" name="Genome Biol. Evol.">
        <title>Complete Genome Sequence of Streptococcus ruminantium sp. nov. GUT-187T (=DSM 104980T =JCM 31869T), the Type Strain of S. ruminantium, and Comparison with Genome Sequences of Streptococcus suis Strains.</title>
        <authorList>
            <person name="Tohya M."/>
            <person name="Sekizaki T."/>
            <person name="Miyoshi-Akiyama T."/>
        </authorList>
    </citation>
    <scope>NUCLEOTIDE SEQUENCE [LARGE SCALE GENOMIC DNA]</scope>
    <source>
        <strain evidence="10 11">GUT187T</strain>
    </source>
</reference>
<dbReference type="Proteomes" id="UP000269331">
    <property type="component" value="Chromosome"/>
</dbReference>
<keyword evidence="5" id="KW-0732">Signal</keyword>
<evidence type="ECO:0000313" key="11">
    <source>
        <dbReference type="Proteomes" id="UP000269331"/>
    </source>
</evidence>
<dbReference type="PANTHER" id="PTHR36108">
    <property type="entry name" value="COLOSSIN-B-RELATED"/>
    <property type="match status" value="1"/>
</dbReference>
<feature type="region of interest" description="Disordered" evidence="7">
    <location>
        <begin position="610"/>
        <end position="638"/>
    </location>
</feature>
<feature type="compositionally biased region" description="Polar residues" evidence="7">
    <location>
        <begin position="623"/>
        <end position="632"/>
    </location>
</feature>
<dbReference type="CDD" id="cd00222">
    <property type="entry name" value="CollagenBindB"/>
    <property type="match status" value="13"/>
</dbReference>
<dbReference type="PANTHER" id="PTHR36108:SF13">
    <property type="entry name" value="COLOSSIN-B-RELATED"/>
    <property type="match status" value="1"/>
</dbReference>
<evidence type="ECO:0000256" key="8">
    <source>
        <dbReference type="SAM" id="Phobius"/>
    </source>
</evidence>
<dbReference type="SUPFAM" id="SSF49401">
    <property type="entry name" value="Bacterial adhesins"/>
    <property type="match status" value="2"/>
</dbReference>